<dbReference type="InterPro" id="IPR000515">
    <property type="entry name" value="MetI-like"/>
</dbReference>
<dbReference type="RefSeq" id="WP_008521407.1">
    <property type="nucleotide sequence ID" value="NZ_CM001376.1"/>
</dbReference>
<dbReference type="EMBL" id="CM001376">
    <property type="protein sequence ID" value="EHM13348.1"/>
    <property type="molecule type" value="Genomic_DNA"/>
</dbReference>
<dbReference type="GO" id="GO:0005886">
    <property type="term" value="C:plasma membrane"/>
    <property type="evidence" value="ECO:0007669"/>
    <property type="project" value="UniProtKB-SubCell"/>
</dbReference>
<evidence type="ECO:0000259" key="8">
    <source>
        <dbReference type="PROSITE" id="PS50928"/>
    </source>
</evidence>
<dbReference type="Pfam" id="PF12911">
    <property type="entry name" value="OppC_N"/>
    <property type="match status" value="1"/>
</dbReference>
<dbReference type="SUPFAM" id="SSF161098">
    <property type="entry name" value="MetI-like"/>
    <property type="match status" value="1"/>
</dbReference>
<feature type="transmembrane region" description="Helical" evidence="7">
    <location>
        <begin position="248"/>
        <end position="270"/>
    </location>
</feature>
<comment type="subcellular location">
    <subcellularLocation>
        <location evidence="1 7">Cell membrane</location>
        <topology evidence="1 7">Multi-pass membrane protein</topology>
    </subcellularLocation>
</comment>
<dbReference type="InterPro" id="IPR050366">
    <property type="entry name" value="BP-dependent_transpt_permease"/>
</dbReference>
<dbReference type="InterPro" id="IPR025966">
    <property type="entry name" value="OppC_N"/>
</dbReference>
<keyword evidence="10" id="KW-1185">Reference proteome</keyword>
<keyword evidence="2 7" id="KW-0813">Transport</keyword>
<proteinExistence type="inferred from homology"/>
<dbReference type="Proteomes" id="UP000003806">
    <property type="component" value="Chromosome"/>
</dbReference>
<dbReference type="STRING" id="885272.JonanDRAFT_0975"/>
<evidence type="ECO:0000313" key="10">
    <source>
        <dbReference type="Proteomes" id="UP000003806"/>
    </source>
</evidence>
<accession>H0UKY9</accession>
<dbReference type="PANTHER" id="PTHR43386">
    <property type="entry name" value="OLIGOPEPTIDE TRANSPORT SYSTEM PERMEASE PROTEIN APPC"/>
    <property type="match status" value="1"/>
</dbReference>
<dbReference type="InterPro" id="IPR035906">
    <property type="entry name" value="MetI-like_sf"/>
</dbReference>
<comment type="similarity">
    <text evidence="7">Belongs to the binding-protein-dependent transport system permease family.</text>
</comment>
<dbReference type="PROSITE" id="PS50928">
    <property type="entry name" value="ABC_TM1"/>
    <property type="match status" value="1"/>
</dbReference>
<evidence type="ECO:0000256" key="1">
    <source>
        <dbReference type="ARBA" id="ARBA00004651"/>
    </source>
</evidence>
<evidence type="ECO:0000256" key="2">
    <source>
        <dbReference type="ARBA" id="ARBA00022448"/>
    </source>
</evidence>
<sequence length="283" mass="30575">MSKNNSMLKYTLIRLRRNYLALVGLFIVVLLILTAVFADQVAPYRYDEQDYMMIRKPPSATHLLGTDEFGRDVLSRLVYGSRVSLQVGLIAVSISLIAGGTIGAVAGYFGGALDNLLMRFMDVQLAIPTILLAIVISAVLGPGLMNLMVAVGITSIPRFARLMRASVLSVKDMEFIEAAKAMGASHARIILVYILPNCAAPLIVQSTLSVANAILFAATLSFLGLGIQPPFPEWGGMLSAARPYLRNSAYLSVFPGLAIMITILALNFLGDGLRDALDPKQKR</sequence>
<name>H0UKY9_9BACT</name>
<evidence type="ECO:0000256" key="3">
    <source>
        <dbReference type="ARBA" id="ARBA00022475"/>
    </source>
</evidence>
<dbReference type="CDD" id="cd06261">
    <property type="entry name" value="TM_PBP2"/>
    <property type="match status" value="1"/>
</dbReference>
<dbReference type="OrthoDB" id="3105at2"/>
<dbReference type="AlphaFoldDB" id="H0UKY9"/>
<keyword evidence="4 7" id="KW-0812">Transmembrane</keyword>
<dbReference type="Gene3D" id="1.10.3720.10">
    <property type="entry name" value="MetI-like"/>
    <property type="match status" value="1"/>
</dbReference>
<evidence type="ECO:0000256" key="4">
    <source>
        <dbReference type="ARBA" id="ARBA00022692"/>
    </source>
</evidence>
<protein>
    <submittedName>
        <fullName evidence="9">ABC-type dipeptide/oligopeptide/nickel transport system, permease component</fullName>
    </submittedName>
</protein>
<keyword evidence="3" id="KW-1003">Cell membrane</keyword>
<feature type="transmembrane region" description="Helical" evidence="7">
    <location>
        <begin position="83"/>
        <end position="109"/>
    </location>
</feature>
<evidence type="ECO:0000256" key="5">
    <source>
        <dbReference type="ARBA" id="ARBA00022989"/>
    </source>
</evidence>
<organism evidence="9 10">
    <name type="scientific">Jonquetella anthropi DSM 22815</name>
    <dbReference type="NCBI Taxonomy" id="885272"/>
    <lineage>
        <taxon>Bacteria</taxon>
        <taxon>Thermotogati</taxon>
        <taxon>Synergistota</taxon>
        <taxon>Synergistia</taxon>
        <taxon>Synergistales</taxon>
        <taxon>Dethiosulfovibrionaceae</taxon>
        <taxon>Jonquetella</taxon>
    </lineage>
</organism>
<feature type="transmembrane region" description="Helical" evidence="7">
    <location>
        <begin position="175"/>
        <end position="195"/>
    </location>
</feature>
<dbReference type="Pfam" id="PF00528">
    <property type="entry name" value="BPD_transp_1"/>
    <property type="match status" value="1"/>
</dbReference>
<evidence type="ECO:0000256" key="7">
    <source>
        <dbReference type="RuleBase" id="RU363032"/>
    </source>
</evidence>
<gene>
    <name evidence="9" type="ORF">JonanDRAFT_0975</name>
</gene>
<feature type="transmembrane region" description="Helical" evidence="7">
    <location>
        <begin position="130"/>
        <end position="155"/>
    </location>
</feature>
<dbReference type="GO" id="GO:0055085">
    <property type="term" value="P:transmembrane transport"/>
    <property type="evidence" value="ECO:0007669"/>
    <property type="project" value="InterPro"/>
</dbReference>
<feature type="transmembrane region" description="Helical" evidence="7">
    <location>
        <begin position="207"/>
        <end position="228"/>
    </location>
</feature>
<keyword evidence="6 7" id="KW-0472">Membrane</keyword>
<keyword evidence="5 7" id="KW-1133">Transmembrane helix</keyword>
<dbReference type="HOGENOM" id="CLU_028518_1_1_0"/>
<dbReference type="eggNOG" id="COG1173">
    <property type="taxonomic scope" value="Bacteria"/>
</dbReference>
<feature type="domain" description="ABC transmembrane type-1" evidence="8">
    <location>
        <begin position="81"/>
        <end position="270"/>
    </location>
</feature>
<evidence type="ECO:0000256" key="6">
    <source>
        <dbReference type="ARBA" id="ARBA00023136"/>
    </source>
</evidence>
<reference evidence="9 10" key="1">
    <citation type="submission" date="2011-11" db="EMBL/GenBank/DDBJ databases">
        <title>The Noncontiguous Finished genome of Jonquetella anthropi DSM 22815.</title>
        <authorList>
            <consortium name="US DOE Joint Genome Institute (JGI-PGF)"/>
            <person name="Lucas S."/>
            <person name="Copeland A."/>
            <person name="Lapidus A."/>
            <person name="Glavina del Rio T."/>
            <person name="Dalin E."/>
            <person name="Tice H."/>
            <person name="Bruce D."/>
            <person name="Goodwin L."/>
            <person name="Pitluck S."/>
            <person name="Peters L."/>
            <person name="Mikhailova N."/>
            <person name="Held B."/>
            <person name="Kyrpides N."/>
            <person name="Mavromatis K."/>
            <person name="Ivanova N."/>
            <person name="Markowitz V."/>
            <person name="Cheng J.-F."/>
            <person name="Hugenholtz P."/>
            <person name="Woyke T."/>
            <person name="Wu D."/>
            <person name="Gronow S."/>
            <person name="Wellnitz S."/>
            <person name="Brambilla E."/>
            <person name="Klenk H.-P."/>
            <person name="Eisen J.A."/>
        </authorList>
    </citation>
    <scope>NUCLEOTIDE SEQUENCE [LARGE SCALE GENOMIC DNA]</scope>
    <source>
        <strain evidence="9 10">DSM 22815</strain>
    </source>
</reference>
<evidence type="ECO:0000313" key="9">
    <source>
        <dbReference type="EMBL" id="EHM13348.1"/>
    </source>
</evidence>
<dbReference type="PANTHER" id="PTHR43386:SF1">
    <property type="entry name" value="D,D-DIPEPTIDE TRANSPORT SYSTEM PERMEASE PROTEIN DDPC-RELATED"/>
    <property type="match status" value="1"/>
</dbReference>